<dbReference type="Proteomes" id="UP000806285">
    <property type="component" value="Unassembled WGS sequence"/>
</dbReference>
<evidence type="ECO:0000313" key="4">
    <source>
        <dbReference type="EMBL" id="MBE7366045.1"/>
    </source>
</evidence>
<keyword evidence="2" id="KW-0812">Transmembrane</keyword>
<name>A0ABR9RXT9_9BURK</name>
<feature type="transmembrane region" description="Helical" evidence="2">
    <location>
        <begin position="545"/>
        <end position="568"/>
    </location>
</feature>
<gene>
    <name evidence="4" type="ORF">IM787_00565</name>
</gene>
<reference evidence="4 5" key="1">
    <citation type="submission" date="2020-10" db="EMBL/GenBank/DDBJ databases">
        <title>Ramlibacter sp. HM2 16S ribosomal RNA gene Genome sequencing and assembly.</title>
        <authorList>
            <person name="Kang M."/>
        </authorList>
    </citation>
    <scope>NUCLEOTIDE SEQUENCE [LARGE SCALE GENOMIC DNA]</scope>
    <source>
        <strain evidence="4 5">HM2</strain>
    </source>
</reference>
<keyword evidence="4" id="KW-0830">Ubiquinone</keyword>
<keyword evidence="5" id="KW-1185">Reference proteome</keyword>
<feature type="transmembrane region" description="Helical" evidence="2">
    <location>
        <begin position="520"/>
        <end position="539"/>
    </location>
</feature>
<organism evidence="4 5">
    <name type="scientific">Ramlibacter pallidus</name>
    <dbReference type="NCBI Taxonomy" id="2780087"/>
    <lineage>
        <taxon>Bacteria</taxon>
        <taxon>Pseudomonadati</taxon>
        <taxon>Pseudomonadota</taxon>
        <taxon>Betaproteobacteria</taxon>
        <taxon>Burkholderiales</taxon>
        <taxon>Comamonadaceae</taxon>
        <taxon>Ramlibacter</taxon>
    </lineage>
</organism>
<dbReference type="PANTHER" id="PTHR10566:SF113">
    <property type="entry name" value="PROTEIN ACTIVITY OF BC1 COMPLEX KINASE 7, CHLOROPLASTIC"/>
    <property type="match status" value="1"/>
</dbReference>
<comment type="similarity">
    <text evidence="1">Belongs to the protein kinase superfamily. ADCK protein kinase family.</text>
</comment>
<dbReference type="InterPro" id="IPR050154">
    <property type="entry name" value="UbiB_kinase"/>
</dbReference>
<comment type="caution">
    <text evidence="4">The sequence shown here is derived from an EMBL/GenBank/DDBJ whole genome shotgun (WGS) entry which is preliminary data.</text>
</comment>
<evidence type="ECO:0000256" key="2">
    <source>
        <dbReference type="SAM" id="Phobius"/>
    </source>
</evidence>
<dbReference type="RefSeq" id="WP_193674685.1">
    <property type="nucleotide sequence ID" value="NZ_JADDIV010000001.1"/>
</dbReference>
<evidence type="ECO:0000313" key="5">
    <source>
        <dbReference type="Proteomes" id="UP000806285"/>
    </source>
</evidence>
<sequence>MLWQALLSVRDAGRLYDIASTLVRYGFGDVVRRAGLADMLERAGRALHWQHAEEFAHLPPAARVRRAMEELGPTFVKLGQVLATRIDLFDPEWIAEFSRLHDGSLALPFDAVREQMVEDLGCDPEEAFATFDPDPLATGSLAQVYRARLHDGTAVIVKVRRPGILPVVEADLRLLARLAQLAEGEIDSLRAFRPVQMVREFTQSLRREMDFASEARNGRRVAENFAAYSDGGGPSGPLDQPGTLELEPVIVIPAVYWESERLCVQEQVTGIPGTRLADVDAAGLDRRLLARRGARAVLKMILTDGFYHADPHPGNVFYLPGNRIAFIDFGMVGRLPEERREQLVRLLLGLVKHDADAVADVLMDWTGKATVDVERLVEDIGQFVDQYRGLPLRQLRLGEMLGEVVRMLREYRLVLPSDLALLIKAFITLEGMGRELDPDFNMAGEALPVLEHAMREHYAPDAVLARGWRSARQVLSLLGGLPQDLSRLLRAARAGRLDIRVDVPQLGQAGNQVDRAASRLSMAIVIAALIIGSSIVMTVPGGPSLLGLPFFGLLGFVGAVVGSLWLIVSIARSGKA</sequence>
<dbReference type="Pfam" id="PF03109">
    <property type="entry name" value="ABC1"/>
    <property type="match status" value="1"/>
</dbReference>
<dbReference type="SUPFAM" id="SSF56112">
    <property type="entry name" value="Protein kinase-like (PK-like)"/>
    <property type="match status" value="1"/>
</dbReference>
<evidence type="ECO:0000256" key="1">
    <source>
        <dbReference type="ARBA" id="ARBA00009670"/>
    </source>
</evidence>
<accession>A0ABR9RXT9</accession>
<dbReference type="InterPro" id="IPR004147">
    <property type="entry name" value="ABC1_dom"/>
</dbReference>
<feature type="domain" description="ABC1 atypical kinase-like" evidence="3">
    <location>
        <begin position="100"/>
        <end position="361"/>
    </location>
</feature>
<evidence type="ECO:0000259" key="3">
    <source>
        <dbReference type="Pfam" id="PF03109"/>
    </source>
</evidence>
<proteinExistence type="inferred from homology"/>
<dbReference type="PANTHER" id="PTHR10566">
    <property type="entry name" value="CHAPERONE-ACTIVITY OF BC1 COMPLEX CABC1 -RELATED"/>
    <property type="match status" value="1"/>
</dbReference>
<dbReference type="CDD" id="cd05121">
    <property type="entry name" value="ABC1_ADCK3-like"/>
    <property type="match status" value="1"/>
</dbReference>
<keyword evidence="2" id="KW-1133">Transmembrane helix</keyword>
<dbReference type="InterPro" id="IPR011009">
    <property type="entry name" value="Kinase-like_dom_sf"/>
</dbReference>
<dbReference type="EMBL" id="JADDIV010000001">
    <property type="protein sequence ID" value="MBE7366045.1"/>
    <property type="molecule type" value="Genomic_DNA"/>
</dbReference>
<protein>
    <submittedName>
        <fullName evidence="4">Ubiquinone biosynthesis protein UbiB</fullName>
    </submittedName>
</protein>
<keyword evidence="2" id="KW-0472">Membrane</keyword>